<evidence type="ECO:0000256" key="3">
    <source>
        <dbReference type="ARBA" id="ARBA00012948"/>
    </source>
</evidence>
<dbReference type="PANTHER" id="PTHR42879:SF2">
    <property type="entry name" value="3-OXOACYL-[ACYL-CARRIER-PROTEIN] REDUCTASE FABG"/>
    <property type="match status" value="1"/>
</dbReference>
<dbReference type="NCBIfam" id="NF004200">
    <property type="entry name" value="PRK05653.1-5"/>
    <property type="match status" value="1"/>
</dbReference>
<dbReference type="PANTHER" id="PTHR42879">
    <property type="entry name" value="3-OXOACYL-(ACYL-CARRIER-PROTEIN) REDUCTASE"/>
    <property type="match status" value="1"/>
</dbReference>
<dbReference type="NCBIfam" id="NF009464">
    <property type="entry name" value="PRK12824.1"/>
    <property type="match status" value="1"/>
</dbReference>
<evidence type="ECO:0000256" key="1">
    <source>
        <dbReference type="ARBA" id="ARBA00005194"/>
    </source>
</evidence>
<keyword evidence="7" id="KW-0443">Lipid metabolism</keyword>
<comment type="similarity">
    <text evidence="2 7">Belongs to the short-chain dehydrogenases/reductases (SDR) family.</text>
</comment>
<dbReference type="PRINTS" id="PR00080">
    <property type="entry name" value="SDRFAMILY"/>
</dbReference>
<protein>
    <recommendedName>
        <fullName evidence="3 7">3-oxoacyl-[acyl-carrier-protein] reductase</fullName>
        <ecNumber evidence="3 7">1.1.1.100</ecNumber>
    </recommendedName>
</protein>
<keyword evidence="10" id="KW-1185">Reference proteome</keyword>
<dbReference type="Pfam" id="PF13561">
    <property type="entry name" value="adh_short_C2"/>
    <property type="match status" value="1"/>
</dbReference>
<evidence type="ECO:0000313" key="9">
    <source>
        <dbReference type="EMBL" id="MCC2254435.1"/>
    </source>
</evidence>
<keyword evidence="4 7" id="KW-0560">Oxidoreductase</keyword>
<dbReference type="EC" id="1.1.1.100" evidence="3 7"/>
<dbReference type="EMBL" id="JAJEQX010000012">
    <property type="protein sequence ID" value="MCC2254435.1"/>
    <property type="molecule type" value="Genomic_DNA"/>
</dbReference>
<comment type="subunit">
    <text evidence="7">Homotetramer.</text>
</comment>
<gene>
    <name evidence="9" type="primary">fabG</name>
    <name evidence="9" type="ORF">LKD70_08395</name>
</gene>
<dbReference type="NCBIfam" id="NF004198">
    <property type="entry name" value="PRK05653.1-3"/>
    <property type="match status" value="1"/>
</dbReference>
<comment type="function">
    <text evidence="7">Catalyzes the NADPH-dependent reduction of beta-ketoacyl-ACP substrates to beta-hydroxyacyl-ACP products, the first reductive step in the elongation cycle of fatty acid biosynthesis.</text>
</comment>
<accession>A0ABS8FWN0</accession>
<dbReference type="RefSeq" id="WP_227707572.1">
    <property type="nucleotide sequence ID" value="NZ_JAJEQX010000012.1"/>
</dbReference>
<feature type="domain" description="Ketoreductase" evidence="8">
    <location>
        <begin position="5"/>
        <end position="185"/>
    </location>
</feature>
<comment type="pathway">
    <text evidence="1 7">Lipid metabolism; fatty acid biosynthesis.</text>
</comment>
<dbReference type="InterPro" id="IPR020904">
    <property type="entry name" value="Sc_DH/Rdtase_CS"/>
</dbReference>
<keyword evidence="7" id="KW-0276">Fatty acid metabolism</keyword>
<evidence type="ECO:0000256" key="2">
    <source>
        <dbReference type="ARBA" id="ARBA00006484"/>
    </source>
</evidence>
<dbReference type="NCBIfam" id="TIGR01830">
    <property type="entry name" value="3oxo_ACP_reduc"/>
    <property type="match status" value="1"/>
</dbReference>
<evidence type="ECO:0000259" key="8">
    <source>
        <dbReference type="SMART" id="SM00822"/>
    </source>
</evidence>
<keyword evidence="5" id="KW-0753">Steroid metabolism</keyword>
<evidence type="ECO:0000256" key="7">
    <source>
        <dbReference type="RuleBase" id="RU366074"/>
    </source>
</evidence>
<keyword evidence="7" id="KW-0444">Lipid biosynthesis</keyword>
<sequence length="246" mass="25817">MLNEKVAVVTGASRGIGRAVAIKLASEGATVVINYNGSEDRALEVKKEIEENGGKAEIRQCNVSDYAACEEMFKEIISTLGSVDILVNNAGITKDGLLMKMSEEDYDAVLDTNLKGTFNCIRHVARQMIRQKGGRIINMSSVSGVLGNAGQANYSASKAGVIGLTKSVARELASRGITVNAVAPGFVNTEMTAVLSEKVKEGAAAQIPLGKFGEPEDIANAVAFLASDNARYITGQVLAVDGGMAM</sequence>
<evidence type="ECO:0000256" key="4">
    <source>
        <dbReference type="ARBA" id="ARBA00023002"/>
    </source>
</evidence>
<dbReference type="InterPro" id="IPR050259">
    <property type="entry name" value="SDR"/>
</dbReference>
<dbReference type="InterPro" id="IPR057326">
    <property type="entry name" value="KR_dom"/>
</dbReference>
<keyword evidence="7" id="KW-0275">Fatty acid biosynthesis</keyword>
<comment type="catalytic activity">
    <reaction evidence="6 7">
        <text>a (3R)-hydroxyacyl-[ACP] + NADP(+) = a 3-oxoacyl-[ACP] + NADPH + H(+)</text>
        <dbReference type="Rhea" id="RHEA:17397"/>
        <dbReference type="Rhea" id="RHEA-COMP:9916"/>
        <dbReference type="Rhea" id="RHEA-COMP:9945"/>
        <dbReference type="ChEBI" id="CHEBI:15378"/>
        <dbReference type="ChEBI" id="CHEBI:57783"/>
        <dbReference type="ChEBI" id="CHEBI:58349"/>
        <dbReference type="ChEBI" id="CHEBI:78776"/>
        <dbReference type="ChEBI" id="CHEBI:78827"/>
        <dbReference type="EC" id="1.1.1.100"/>
    </reaction>
</comment>
<dbReference type="Proteomes" id="UP001198151">
    <property type="component" value="Unassembled WGS sequence"/>
</dbReference>
<evidence type="ECO:0000256" key="6">
    <source>
        <dbReference type="ARBA" id="ARBA00048508"/>
    </source>
</evidence>
<dbReference type="InterPro" id="IPR036291">
    <property type="entry name" value="NAD(P)-bd_dom_sf"/>
</dbReference>
<dbReference type="NCBIfam" id="NF009466">
    <property type="entry name" value="PRK12826.1-2"/>
    <property type="match status" value="1"/>
</dbReference>
<evidence type="ECO:0000256" key="5">
    <source>
        <dbReference type="ARBA" id="ARBA00023221"/>
    </source>
</evidence>
<dbReference type="InterPro" id="IPR011284">
    <property type="entry name" value="3oxo_ACP_reduc"/>
</dbReference>
<comment type="caution">
    <text evidence="9">The sequence shown here is derived from an EMBL/GenBank/DDBJ whole genome shotgun (WGS) entry which is preliminary data.</text>
</comment>
<dbReference type="SUPFAM" id="SSF51735">
    <property type="entry name" value="NAD(P)-binding Rossmann-fold domains"/>
    <property type="match status" value="1"/>
</dbReference>
<reference evidence="9 10" key="1">
    <citation type="submission" date="2021-10" db="EMBL/GenBank/DDBJ databases">
        <title>Anaerobic single-cell dispensing facilitates the cultivation of human gut bacteria.</title>
        <authorList>
            <person name="Afrizal A."/>
        </authorList>
    </citation>
    <scope>NUCLEOTIDE SEQUENCE [LARGE SCALE GENOMIC DNA]</scope>
    <source>
        <strain evidence="9 10">CLA-AA-H200</strain>
    </source>
</reference>
<evidence type="ECO:0000313" key="10">
    <source>
        <dbReference type="Proteomes" id="UP001198151"/>
    </source>
</evidence>
<dbReference type="InterPro" id="IPR002347">
    <property type="entry name" value="SDR_fam"/>
</dbReference>
<dbReference type="PRINTS" id="PR00081">
    <property type="entry name" value="GDHRDH"/>
</dbReference>
<organism evidence="9 10">
    <name type="scientific">Ruminococcus turbiniformis</name>
    <dbReference type="NCBI Taxonomy" id="2881258"/>
    <lineage>
        <taxon>Bacteria</taxon>
        <taxon>Bacillati</taxon>
        <taxon>Bacillota</taxon>
        <taxon>Clostridia</taxon>
        <taxon>Eubacteriales</taxon>
        <taxon>Oscillospiraceae</taxon>
        <taxon>Ruminococcus</taxon>
    </lineage>
</organism>
<proteinExistence type="inferred from homology"/>
<dbReference type="CDD" id="cd05333">
    <property type="entry name" value="BKR_SDR_c"/>
    <property type="match status" value="1"/>
</dbReference>
<dbReference type="GO" id="GO:0004316">
    <property type="term" value="F:3-oxoacyl-[acyl-carrier-protein] reductase (NADPH) activity"/>
    <property type="evidence" value="ECO:0007669"/>
    <property type="project" value="UniProtKB-EC"/>
</dbReference>
<dbReference type="PROSITE" id="PS00061">
    <property type="entry name" value="ADH_SHORT"/>
    <property type="match status" value="1"/>
</dbReference>
<dbReference type="SMART" id="SM00822">
    <property type="entry name" value="PKS_KR"/>
    <property type="match status" value="1"/>
</dbReference>
<keyword evidence="7" id="KW-0521">NADP</keyword>
<dbReference type="NCBIfam" id="NF005559">
    <property type="entry name" value="PRK07231.1"/>
    <property type="match status" value="1"/>
</dbReference>
<name>A0ABS8FWN0_9FIRM</name>
<dbReference type="Gene3D" id="3.40.50.720">
    <property type="entry name" value="NAD(P)-binding Rossmann-like Domain"/>
    <property type="match status" value="1"/>
</dbReference>